<dbReference type="Pfam" id="PF07963">
    <property type="entry name" value="N_methyl"/>
    <property type="match status" value="1"/>
</dbReference>
<dbReference type="InterPro" id="IPR000983">
    <property type="entry name" value="Bac_GSPG_pilin"/>
</dbReference>
<name>A0A0B7MJ35_9FIRM</name>
<sequence>MLKRIGHPINNYRGFTLLELVIVLLIIGILVAIAVPLYNASGEEAKKKACQANLRTLDEIVTRYYADNDEWPTEEKWQEDLAIYFKEEPKCPSDPTRSYIYNEFTHFFECPNQNETHKYP</sequence>
<dbReference type="AlphaFoldDB" id="A0A0B7MJ35"/>
<keyword evidence="2" id="KW-0472">Membrane</keyword>
<dbReference type="PROSITE" id="PS00409">
    <property type="entry name" value="PROKAR_NTER_METHYL"/>
    <property type="match status" value="1"/>
</dbReference>
<reference evidence="4" key="1">
    <citation type="submission" date="2015-01" db="EMBL/GenBank/DDBJ databases">
        <authorList>
            <person name="Manzoor Shahid"/>
            <person name="Zubair Saima"/>
        </authorList>
    </citation>
    <scope>NUCLEOTIDE SEQUENCE [LARGE SCALE GENOMIC DNA]</scope>
    <source>
        <strain evidence="4">Sp3</strain>
    </source>
</reference>
<evidence type="ECO:0008006" key="5">
    <source>
        <dbReference type="Google" id="ProtNLM"/>
    </source>
</evidence>
<evidence type="ECO:0000313" key="4">
    <source>
        <dbReference type="Proteomes" id="UP000046155"/>
    </source>
</evidence>
<dbReference type="EMBL" id="CDRZ01000021">
    <property type="protein sequence ID" value="CEO87647.1"/>
    <property type="molecule type" value="Genomic_DNA"/>
</dbReference>
<dbReference type="Gene3D" id="3.30.700.10">
    <property type="entry name" value="Glycoprotein, Type 4 Pilin"/>
    <property type="match status" value="1"/>
</dbReference>
<dbReference type="PANTHER" id="PTHR30093">
    <property type="entry name" value="GENERAL SECRETION PATHWAY PROTEIN G"/>
    <property type="match status" value="1"/>
</dbReference>
<dbReference type="InterPro" id="IPR045584">
    <property type="entry name" value="Pilin-like"/>
</dbReference>
<dbReference type="NCBIfam" id="TIGR02532">
    <property type="entry name" value="IV_pilin_GFxxxE"/>
    <property type="match status" value="1"/>
</dbReference>
<evidence type="ECO:0000256" key="1">
    <source>
        <dbReference type="ARBA" id="ARBA00022481"/>
    </source>
</evidence>
<dbReference type="InterPro" id="IPR012902">
    <property type="entry name" value="N_methyl_site"/>
</dbReference>
<evidence type="ECO:0000256" key="2">
    <source>
        <dbReference type="SAM" id="Phobius"/>
    </source>
</evidence>
<proteinExistence type="predicted"/>
<dbReference type="Proteomes" id="UP000046155">
    <property type="component" value="Unassembled WGS sequence"/>
</dbReference>
<dbReference type="GO" id="GO:0015628">
    <property type="term" value="P:protein secretion by the type II secretion system"/>
    <property type="evidence" value="ECO:0007669"/>
    <property type="project" value="InterPro"/>
</dbReference>
<organism evidence="3 4">
    <name type="scientific">Syntrophaceticus schinkii</name>
    <dbReference type="NCBI Taxonomy" id="499207"/>
    <lineage>
        <taxon>Bacteria</taxon>
        <taxon>Bacillati</taxon>
        <taxon>Bacillota</taxon>
        <taxon>Clostridia</taxon>
        <taxon>Thermoanaerobacterales</taxon>
        <taxon>Thermoanaerobacterales Family III. Incertae Sedis</taxon>
        <taxon>Syntrophaceticus</taxon>
    </lineage>
</organism>
<accession>A0A0B7MJ35</accession>
<feature type="transmembrane region" description="Helical" evidence="2">
    <location>
        <begin position="20"/>
        <end position="38"/>
    </location>
</feature>
<evidence type="ECO:0000313" key="3">
    <source>
        <dbReference type="EMBL" id="CEO87647.1"/>
    </source>
</evidence>
<protein>
    <recommendedName>
        <fullName evidence="5">Prepilin-type N-terminal cleavage/methylation domain-containing protein</fullName>
    </recommendedName>
</protein>
<keyword evidence="4" id="KW-1185">Reference proteome</keyword>
<dbReference type="PRINTS" id="PR00813">
    <property type="entry name" value="BCTERIALGSPG"/>
</dbReference>
<gene>
    <name evidence="3" type="ORF">SSCH_1170004</name>
</gene>
<dbReference type="SUPFAM" id="SSF54523">
    <property type="entry name" value="Pili subunits"/>
    <property type="match status" value="1"/>
</dbReference>
<dbReference type="OrthoDB" id="1798043at2"/>
<keyword evidence="2" id="KW-1133">Transmembrane helix</keyword>
<keyword evidence="1" id="KW-0488">Methylation</keyword>
<keyword evidence="2" id="KW-0812">Transmembrane</keyword>
<dbReference type="RefSeq" id="WP_052835193.1">
    <property type="nucleotide sequence ID" value="NZ_CDRZ01000021.1"/>
</dbReference>
<dbReference type="GO" id="GO:0015627">
    <property type="term" value="C:type II protein secretion system complex"/>
    <property type="evidence" value="ECO:0007669"/>
    <property type="project" value="InterPro"/>
</dbReference>